<evidence type="ECO:0000259" key="1">
    <source>
        <dbReference type="Pfam" id="PF07992"/>
    </source>
</evidence>
<dbReference type="NCBIfam" id="TIGR01316">
    <property type="entry name" value="gltA"/>
    <property type="match status" value="1"/>
</dbReference>
<gene>
    <name evidence="3" type="ORF">A3L11_00930</name>
</gene>
<organism evidence="3 4">
    <name type="scientific">Thermococcus siculi</name>
    <dbReference type="NCBI Taxonomy" id="72803"/>
    <lineage>
        <taxon>Archaea</taxon>
        <taxon>Methanobacteriati</taxon>
        <taxon>Methanobacteriota</taxon>
        <taxon>Thermococci</taxon>
        <taxon>Thermococcales</taxon>
        <taxon>Thermococcaceae</taxon>
        <taxon>Thermococcus</taxon>
    </lineage>
</organism>
<evidence type="ECO:0000313" key="3">
    <source>
        <dbReference type="EMBL" id="ASJ07860.1"/>
    </source>
</evidence>
<evidence type="ECO:0000313" key="4">
    <source>
        <dbReference type="Proteomes" id="UP000250125"/>
    </source>
</evidence>
<dbReference type="PRINTS" id="PR00368">
    <property type="entry name" value="FADPNR"/>
</dbReference>
<dbReference type="Gene3D" id="3.50.50.60">
    <property type="entry name" value="FAD/NAD(P)-binding domain"/>
    <property type="match status" value="2"/>
</dbReference>
<feature type="domain" description="FAD/NAD(P)-binding" evidence="1">
    <location>
        <begin position="159"/>
        <end position="461"/>
    </location>
</feature>
<dbReference type="Gene3D" id="1.10.1060.10">
    <property type="entry name" value="Alpha-helical ferredoxin"/>
    <property type="match status" value="1"/>
</dbReference>
<dbReference type="InterPro" id="IPR009051">
    <property type="entry name" value="Helical_ferredxn"/>
</dbReference>
<sequence length="483" mass="53303">MAVKRKIIKERVPTPERPPEERVKSFVEVNLGYTFELAVKEAERCLQCPYDYAPCIKGCPVHIDIPGFISKLVQYRDNPDKAVKEALNVIWACNSLPATTGRVCPQEDQCEMNCVMGKVGDKINIGKLERFVADYAREKGIDEELLFEIVPKIEKKGQRVAIIGAGPAGLTAAGELAKLGYDVTIYEALHEAGGVLMYGIPEFRLPKSIVESEIDKLRKLGVKILTDHVVGRTVTIEELLEEYDAVFIGSGAGTPRLVNAPGINLNGIYTANEFLTRVNLMKAYLFPEYDTPVYVGDKVIVIGAGNTAMDAARSARRFGAEVTIAYRRGPEDVSARIEEVHHAKEEGIKFEYYINPVEFIGDENGKVKAVKFEKMKALDERDSRGKRKIVGTGEYVVLEADTVIIAIGKHPNRLIINTPGLKVERGRIVVDENLMTSIPGVFAGGDAIRGEATVILAMGDGRRAAKAIHEYLTKKREEQKANA</sequence>
<dbReference type="GO" id="GO:0016491">
    <property type="term" value="F:oxidoreductase activity"/>
    <property type="evidence" value="ECO:0007669"/>
    <property type="project" value="InterPro"/>
</dbReference>
<dbReference type="EMBL" id="CP015103">
    <property type="protein sequence ID" value="ASJ07860.1"/>
    <property type="molecule type" value="Genomic_DNA"/>
</dbReference>
<name>A0A2Z2MVF8_9EURY</name>
<dbReference type="OrthoDB" id="27922at2157"/>
<dbReference type="Pfam" id="PF07992">
    <property type="entry name" value="Pyr_redox_2"/>
    <property type="match status" value="1"/>
</dbReference>
<dbReference type="PANTHER" id="PTHR42783:SF3">
    <property type="entry name" value="GLUTAMATE SYNTHASE [NADPH] SMALL CHAIN-RELATED"/>
    <property type="match status" value="1"/>
</dbReference>
<feature type="domain" description="Dihydroprymidine dehydrogenase" evidence="2">
    <location>
        <begin position="22"/>
        <end position="140"/>
    </location>
</feature>
<dbReference type="GO" id="GO:0051536">
    <property type="term" value="F:iron-sulfur cluster binding"/>
    <property type="evidence" value="ECO:0007669"/>
    <property type="project" value="InterPro"/>
</dbReference>
<dbReference type="InterPro" id="IPR036188">
    <property type="entry name" value="FAD/NAD-bd_sf"/>
</dbReference>
<dbReference type="Proteomes" id="UP000250125">
    <property type="component" value="Chromosome"/>
</dbReference>
<dbReference type="InterPro" id="IPR006004">
    <property type="entry name" value="SudA-like"/>
</dbReference>
<dbReference type="GeneID" id="33316759"/>
<protein>
    <submittedName>
        <fullName evidence="3">Dihydropyrimidine dehydrogenase</fullName>
    </submittedName>
</protein>
<dbReference type="InterPro" id="IPR028261">
    <property type="entry name" value="DPD_II"/>
</dbReference>
<dbReference type="PRINTS" id="PR00411">
    <property type="entry name" value="PNDRDTASEI"/>
</dbReference>
<dbReference type="SUPFAM" id="SSF51971">
    <property type="entry name" value="Nucleotide-binding domain"/>
    <property type="match status" value="1"/>
</dbReference>
<evidence type="ECO:0000259" key="2">
    <source>
        <dbReference type="Pfam" id="PF14691"/>
    </source>
</evidence>
<accession>A0A2Z2MVF8</accession>
<dbReference type="KEGG" id="tsl:A3L11_00930"/>
<reference evidence="3 4" key="1">
    <citation type="submission" date="2016-04" db="EMBL/GenBank/DDBJ databases">
        <title>Complete genome sequence of Thermococcus siculi type strain RG-20.</title>
        <authorList>
            <person name="Oger P.M."/>
        </authorList>
    </citation>
    <scope>NUCLEOTIDE SEQUENCE [LARGE SCALE GENOMIC DNA]</scope>
    <source>
        <strain evidence="3 4">RG-20</strain>
    </source>
</reference>
<dbReference type="Pfam" id="PF14691">
    <property type="entry name" value="Fer4_20"/>
    <property type="match status" value="1"/>
</dbReference>
<dbReference type="AlphaFoldDB" id="A0A2Z2MVF8"/>
<proteinExistence type="predicted"/>
<dbReference type="PANTHER" id="PTHR42783">
    <property type="entry name" value="GLUTAMATE SYNTHASE [NADPH] SMALL CHAIN"/>
    <property type="match status" value="1"/>
</dbReference>
<dbReference type="SUPFAM" id="SSF46548">
    <property type="entry name" value="alpha-helical ferredoxin"/>
    <property type="match status" value="1"/>
</dbReference>
<keyword evidence="4" id="KW-1185">Reference proteome</keyword>
<dbReference type="InterPro" id="IPR023753">
    <property type="entry name" value="FAD/NAD-binding_dom"/>
</dbReference>
<dbReference type="RefSeq" id="WP_088855106.1">
    <property type="nucleotide sequence ID" value="NZ_CP015103.1"/>
</dbReference>